<dbReference type="PANTHER" id="PTHR33625:SF13">
    <property type="match status" value="1"/>
</dbReference>
<dbReference type="AlphaFoldDB" id="A0A176VIP9"/>
<accession>A0A176VIP9</accession>
<evidence type="ECO:0000256" key="1">
    <source>
        <dbReference type="SAM" id="MobiDB-lite"/>
    </source>
</evidence>
<name>A0A176VIP9_MARPO</name>
<feature type="compositionally biased region" description="Low complexity" evidence="1">
    <location>
        <begin position="145"/>
        <end position="156"/>
    </location>
</feature>
<dbReference type="PANTHER" id="PTHR33625">
    <property type="entry name" value="OS08G0179900 PROTEIN"/>
    <property type="match status" value="1"/>
</dbReference>
<organism evidence="2 3">
    <name type="scientific">Marchantia polymorpha subsp. ruderalis</name>
    <dbReference type="NCBI Taxonomy" id="1480154"/>
    <lineage>
        <taxon>Eukaryota</taxon>
        <taxon>Viridiplantae</taxon>
        <taxon>Streptophyta</taxon>
        <taxon>Embryophyta</taxon>
        <taxon>Marchantiophyta</taxon>
        <taxon>Marchantiopsida</taxon>
        <taxon>Marchantiidae</taxon>
        <taxon>Marchantiales</taxon>
        <taxon>Marchantiaceae</taxon>
        <taxon>Marchantia</taxon>
    </lineage>
</organism>
<feature type="region of interest" description="Disordered" evidence="1">
    <location>
        <begin position="127"/>
        <end position="163"/>
    </location>
</feature>
<keyword evidence="3" id="KW-1185">Reference proteome</keyword>
<comment type="caution">
    <text evidence="2">The sequence shown here is derived from an EMBL/GenBank/DDBJ whole genome shotgun (WGS) entry which is preliminary data.</text>
</comment>
<evidence type="ECO:0000313" key="3">
    <source>
        <dbReference type="Proteomes" id="UP000077202"/>
    </source>
</evidence>
<sequence>MLRSLSKVASTAGAAATAAVVSVSSAAAHAEFPMKKFREDAHSRLSKPSPGPNYIEDEYDFCHEDIYSALIGGVPSQEEVEEATRDLQATFVQNEESREFLDPKDREPKQESCDAVAIPDSDAECSSSKDFCHGDQVPLPPPTTSPEATTSAETSSDFLKPSTSTVERNIQAMTVRGTSSVVAHCVDLLQRDPDIQAAVVSLAKDPAIWDAFVKNEKVQELLRSRSTKLALTEGTSSFKENSKAANRGRDGKGRENPFVVALLCVKNLIFEVMDTFVDLVGNVFGFLDQKVFGGKDSDPLDKPLKACMVLTILVLALVVLKRV</sequence>
<evidence type="ECO:0000313" key="2">
    <source>
        <dbReference type="EMBL" id="OAE19805.1"/>
    </source>
</evidence>
<feature type="region of interest" description="Disordered" evidence="1">
    <location>
        <begin position="90"/>
        <end position="112"/>
    </location>
</feature>
<proteinExistence type="predicted"/>
<feature type="compositionally biased region" description="Basic and acidic residues" evidence="1">
    <location>
        <begin position="95"/>
        <end position="112"/>
    </location>
</feature>
<dbReference type="EMBL" id="LVLJ01003757">
    <property type="protein sequence ID" value="OAE19805.1"/>
    <property type="molecule type" value="Genomic_DNA"/>
</dbReference>
<gene>
    <name evidence="2" type="ORF">AXG93_1445s1000</name>
</gene>
<reference evidence="2" key="1">
    <citation type="submission" date="2016-03" db="EMBL/GenBank/DDBJ databases">
        <title>Mechanisms controlling the formation of the plant cell surface in tip-growing cells are functionally conserved among land plants.</title>
        <authorList>
            <person name="Honkanen S."/>
            <person name="Jones V.A."/>
            <person name="Morieri G."/>
            <person name="Champion C."/>
            <person name="Hetherington A.J."/>
            <person name="Kelly S."/>
            <person name="Saint-Marcoux D."/>
            <person name="Proust H."/>
            <person name="Prescott H."/>
            <person name="Dolan L."/>
        </authorList>
    </citation>
    <scope>NUCLEOTIDE SEQUENCE [LARGE SCALE GENOMIC DNA]</scope>
    <source>
        <tissue evidence="2">Whole gametophyte</tissue>
    </source>
</reference>
<protein>
    <submittedName>
        <fullName evidence="2">Uncharacterized protein</fullName>
    </submittedName>
</protein>
<dbReference type="Proteomes" id="UP000077202">
    <property type="component" value="Unassembled WGS sequence"/>
</dbReference>